<dbReference type="Gene3D" id="1.10.510.10">
    <property type="entry name" value="Transferase(Phosphotransferase) domain 1"/>
    <property type="match status" value="1"/>
</dbReference>
<evidence type="ECO:0000259" key="6">
    <source>
        <dbReference type="Pfam" id="PF07714"/>
    </source>
</evidence>
<accession>A0A4Y1R9B4</accession>
<keyword evidence="3" id="KW-0547">Nucleotide-binding</keyword>
<organism evidence="7">
    <name type="scientific">Prunus dulcis</name>
    <name type="common">Almond</name>
    <name type="synonym">Amygdalus dulcis</name>
    <dbReference type="NCBI Taxonomy" id="3755"/>
    <lineage>
        <taxon>Eukaryota</taxon>
        <taxon>Viridiplantae</taxon>
        <taxon>Streptophyta</taxon>
        <taxon>Embryophyta</taxon>
        <taxon>Tracheophyta</taxon>
        <taxon>Spermatophyta</taxon>
        <taxon>Magnoliopsida</taxon>
        <taxon>eudicotyledons</taxon>
        <taxon>Gunneridae</taxon>
        <taxon>Pentapetalae</taxon>
        <taxon>rosids</taxon>
        <taxon>fabids</taxon>
        <taxon>Rosales</taxon>
        <taxon>Rosaceae</taxon>
        <taxon>Amygdaloideae</taxon>
        <taxon>Amygdaleae</taxon>
        <taxon>Prunus</taxon>
    </lineage>
</organism>
<evidence type="ECO:0000256" key="3">
    <source>
        <dbReference type="ARBA" id="ARBA00022741"/>
    </source>
</evidence>
<dbReference type="InterPro" id="IPR011009">
    <property type="entry name" value="Kinase-like_dom_sf"/>
</dbReference>
<dbReference type="GO" id="GO:0005524">
    <property type="term" value="F:ATP binding"/>
    <property type="evidence" value="ECO:0007669"/>
    <property type="project" value="UniProtKB-KW"/>
</dbReference>
<sequence length="146" mass="16277">MLTINKEAISGYMSPEYAMGGMFSEKSDVYSFGVLLLEIISGKKNTSFYCSDQQLGFLAYDNAVDRPTMPDVVSMLSTETDRPQPHRPIFTVQKSVSDPQPQYDNICSGNEATITERTPLLEFGTTARDPLKLKAVNPWLQNMPTV</sequence>
<keyword evidence="2" id="KW-0808">Transferase</keyword>
<dbReference type="PANTHER" id="PTHR27002:SF422">
    <property type="entry name" value="RECEPTOR-LIKE SERINE_THREONINE-PROTEIN KINASE"/>
    <property type="match status" value="1"/>
</dbReference>
<dbReference type="GO" id="GO:0004674">
    <property type="term" value="F:protein serine/threonine kinase activity"/>
    <property type="evidence" value="ECO:0007669"/>
    <property type="project" value="UniProtKB-KW"/>
</dbReference>
<keyword evidence="5" id="KW-0067">ATP-binding</keyword>
<dbReference type="PANTHER" id="PTHR27002">
    <property type="entry name" value="RECEPTOR-LIKE SERINE/THREONINE-PROTEIN KINASE SD1-8"/>
    <property type="match status" value="1"/>
</dbReference>
<keyword evidence="1" id="KW-0723">Serine/threonine-protein kinase</keyword>
<gene>
    <name evidence="7" type="ORF">Prudu_010881</name>
</gene>
<evidence type="ECO:0000256" key="1">
    <source>
        <dbReference type="ARBA" id="ARBA00022527"/>
    </source>
</evidence>
<dbReference type="SUPFAM" id="SSF56112">
    <property type="entry name" value="Protein kinase-like (PK-like)"/>
    <property type="match status" value="1"/>
</dbReference>
<feature type="domain" description="Serine-threonine/tyrosine-protein kinase catalytic" evidence="6">
    <location>
        <begin position="11"/>
        <end position="90"/>
    </location>
</feature>
<reference evidence="7" key="1">
    <citation type="journal article" date="2019" name="Science">
        <title>Mutation of a bHLH transcription factor allowed almond domestication.</title>
        <authorList>
            <person name="Sanchez-Perez R."/>
            <person name="Pavan S."/>
            <person name="Mazzeo R."/>
            <person name="Moldovan C."/>
            <person name="Aiese Cigliano R."/>
            <person name="Del Cueto J."/>
            <person name="Ricciardi F."/>
            <person name="Lotti C."/>
            <person name="Ricciardi L."/>
            <person name="Dicenta F."/>
            <person name="Lopez-Marques R.L."/>
            <person name="Lindberg Moller B."/>
        </authorList>
    </citation>
    <scope>NUCLEOTIDE SEQUENCE</scope>
</reference>
<evidence type="ECO:0000256" key="5">
    <source>
        <dbReference type="ARBA" id="ARBA00022840"/>
    </source>
</evidence>
<dbReference type="EMBL" id="AP019300">
    <property type="protein sequence ID" value="BBH00794.1"/>
    <property type="molecule type" value="Genomic_DNA"/>
</dbReference>
<proteinExistence type="predicted"/>
<keyword evidence="7" id="KW-0675">Receptor</keyword>
<dbReference type="Pfam" id="PF07714">
    <property type="entry name" value="PK_Tyr_Ser-Thr"/>
    <property type="match status" value="1"/>
</dbReference>
<dbReference type="GO" id="GO:0005886">
    <property type="term" value="C:plasma membrane"/>
    <property type="evidence" value="ECO:0007669"/>
    <property type="project" value="TreeGrafter"/>
</dbReference>
<name>A0A4Y1R9B4_PRUDU</name>
<dbReference type="InterPro" id="IPR001245">
    <property type="entry name" value="Ser-Thr/Tyr_kinase_cat_dom"/>
</dbReference>
<evidence type="ECO:0000256" key="2">
    <source>
        <dbReference type="ARBA" id="ARBA00022679"/>
    </source>
</evidence>
<evidence type="ECO:0000313" key="7">
    <source>
        <dbReference type="EMBL" id="BBH00794.1"/>
    </source>
</evidence>
<evidence type="ECO:0000256" key="4">
    <source>
        <dbReference type="ARBA" id="ARBA00022777"/>
    </source>
</evidence>
<protein>
    <submittedName>
        <fullName evidence="7">Wall-associated receptor kinase-like 9</fullName>
    </submittedName>
</protein>
<keyword evidence="4 7" id="KW-0418">Kinase</keyword>
<dbReference type="AlphaFoldDB" id="A0A4Y1R9B4"/>